<feature type="chain" id="PRO_5005410360" evidence="3">
    <location>
        <begin position="29"/>
        <end position="496"/>
    </location>
</feature>
<feature type="compositionally biased region" description="Acidic residues" evidence="1">
    <location>
        <begin position="373"/>
        <end position="392"/>
    </location>
</feature>
<feature type="compositionally biased region" description="Basic and acidic residues" evidence="1">
    <location>
        <begin position="424"/>
        <end position="443"/>
    </location>
</feature>
<feature type="transmembrane region" description="Helical" evidence="2">
    <location>
        <begin position="459"/>
        <end position="477"/>
    </location>
</feature>
<keyword evidence="2" id="KW-0472">Membrane</keyword>
<evidence type="ECO:0000313" key="4">
    <source>
        <dbReference type="EMBL" id="CDW52946.1"/>
    </source>
</evidence>
<sequence length="496" mass="56393">MPLPKRLTRESFILLLLLVTVRWPLAQTVKCFTCEGLHCVGEICEGRYCLVSSYASVWGQTHFGQATHVKGCINGSLLRRSIRSHCEVYSDSDGSENIKMCICNADYCNANIGDKVREQVEFVTCRCEGSHCGSDKECVGEYCSYVYDSAKKEVHRGCVNRSVPLIERKGEGACMRPPITGATVHSGALHQSTNVESCLCSEDYCNERKPKTLRSKKQQRRCRTKARLSWNDFPMETKPGHCYGDHCFKVEMTARQSGTHYHAEGCISFINEKTTVEELSEKGCVEFQSPSLSVKTCFDSQQEEHKTRKEKIVQEEQEQEGEDEQEEEEGKVEEEQEEKEEEEKGKKQTKQTQKTRAPKVVHEATTTEAAPTEPEEEEEYEDEEEEEEEEDVKEEHSSASPLKEAIHKQKPYPSSTEHPSTGALKEHEEAKEHKDAEGLKHEEEEQEEEPEHVNDNTTLVVAFVVIMVIIAVAGLVWKCELHKKIFHSRYQTVAGM</sequence>
<feature type="compositionally biased region" description="Low complexity" evidence="1">
    <location>
        <begin position="363"/>
        <end position="372"/>
    </location>
</feature>
<feature type="compositionally biased region" description="Acidic residues" evidence="1">
    <location>
        <begin position="315"/>
        <end position="341"/>
    </location>
</feature>
<keyword evidence="2" id="KW-0812">Transmembrane</keyword>
<evidence type="ECO:0000256" key="1">
    <source>
        <dbReference type="SAM" id="MobiDB-lite"/>
    </source>
</evidence>
<dbReference type="OrthoDB" id="5828794at2759"/>
<keyword evidence="5" id="KW-1185">Reference proteome</keyword>
<feature type="compositionally biased region" description="Basic and acidic residues" evidence="1">
    <location>
        <begin position="302"/>
        <end position="314"/>
    </location>
</feature>
<dbReference type="PANTHER" id="PTHR37433:SF5">
    <property type="entry name" value="DUF753 DOMAIN-CONTAINING PROTEIN-RELATED"/>
    <property type="match status" value="1"/>
</dbReference>
<dbReference type="Proteomes" id="UP000030665">
    <property type="component" value="Unassembled WGS sequence"/>
</dbReference>
<protein>
    <submittedName>
        <fullName evidence="4">Uncharacterized protein</fullName>
    </submittedName>
</protein>
<feature type="region of interest" description="Disordered" evidence="1">
    <location>
        <begin position="301"/>
        <end position="453"/>
    </location>
</feature>
<dbReference type="EMBL" id="HG805835">
    <property type="protein sequence ID" value="CDW52946.1"/>
    <property type="molecule type" value="Genomic_DNA"/>
</dbReference>
<dbReference type="PANTHER" id="PTHR37433">
    <property type="entry name" value="PROTEIN CBG25136-RELATED"/>
    <property type="match status" value="1"/>
</dbReference>
<organism evidence="4 5">
    <name type="scientific">Trichuris trichiura</name>
    <name type="common">Whipworm</name>
    <name type="synonym">Trichocephalus trichiurus</name>
    <dbReference type="NCBI Taxonomy" id="36087"/>
    <lineage>
        <taxon>Eukaryota</taxon>
        <taxon>Metazoa</taxon>
        <taxon>Ecdysozoa</taxon>
        <taxon>Nematoda</taxon>
        <taxon>Enoplea</taxon>
        <taxon>Dorylaimia</taxon>
        <taxon>Trichinellida</taxon>
        <taxon>Trichuridae</taxon>
        <taxon>Trichuris</taxon>
    </lineage>
</organism>
<accession>A0A077YYN9</accession>
<keyword evidence="3" id="KW-0732">Signal</keyword>
<reference evidence="4" key="2">
    <citation type="submission" date="2014-03" db="EMBL/GenBank/DDBJ databases">
        <title>The whipworm genome and dual-species transcriptomics of an intimate host-pathogen interaction.</title>
        <authorList>
            <person name="Foth B.J."/>
            <person name="Tsai I.J."/>
            <person name="Reid A.J."/>
            <person name="Bancroft A.J."/>
            <person name="Nichol S."/>
            <person name="Tracey A."/>
            <person name="Holroyd N."/>
            <person name="Cotton J.A."/>
            <person name="Stanley E.J."/>
            <person name="Zarowiecki M."/>
            <person name="Liu J.Z."/>
            <person name="Huckvale T."/>
            <person name="Cooper P.J."/>
            <person name="Grencis R.K."/>
            <person name="Berriman M."/>
        </authorList>
    </citation>
    <scope>NUCLEOTIDE SEQUENCE [LARGE SCALE GENOMIC DNA]</scope>
</reference>
<name>A0A077YYN9_TRITR</name>
<evidence type="ECO:0000256" key="2">
    <source>
        <dbReference type="SAM" id="Phobius"/>
    </source>
</evidence>
<proteinExistence type="predicted"/>
<keyword evidence="2" id="KW-1133">Transmembrane helix</keyword>
<feature type="signal peptide" evidence="3">
    <location>
        <begin position="1"/>
        <end position="28"/>
    </location>
</feature>
<evidence type="ECO:0000256" key="3">
    <source>
        <dbReference type="SAM" id="SignalP"/>
    </source>
</evidence>
<dbReference type="AlphaFoldDB" id="A0A077YYN9"/>
<evidence type="ECO:0000313" key="5">
    <source>
        <dbReference type="Proteomes" id="UP000030665"/>
    </source>
</evidence>
<gene>
    <name evidence="4" type="ORF">TTRE_0000120801</name>
</gene>
<reference evidence="4" key="1">
    <citation type="submission" date="2014-01" db="EMBL/GenBank/DDBJ databases">
        <authorList>
            <person name="Aslett M."/>
        </authorList>
    </citation>
    <scope>NUCLEOTIDE SEQUENCE</scope>
</reference>